<evidence type="ECO:0000313" key="2">
    <source>
        <dbReference type="EMBL" id="GAP27688.1"/>
    </source>
</evidence>
<protein>
    <submittedName>
        <fullName evidence="2">Uncharacterized protein</fullName>
    </submittedName>
</protein>
<reference evidence="3" key="1">
    <citation type="submission" date="2015-07" db="EMBL/GenBank/DDBJ databases">
        <title>Nocardia seriolae U-1 whole genome shotgun sequence.</title>
        <authorList>
            <person name="Imajoh M."/>
            <person name="Fukumoto Y."/>
            <person name="Sukeda M."/>
            <person name="Yamane J."/>
            <person name="Yamasaki K."/>
            <person name="Shimizu M."/>
            <person name="Ohnishi K."/>
            <person name="Oshima S."/>
        </authorList>
    </citation>
    <scope>NUCLEOTIDE SEQUENCE [LARGE SCALE GENOMIC DNA]</scope>
    <source>
        <strain evidence="3">U-1</strain>
    </source>
</reference>
<evidence type="ECO:0000313" key="1">
    <source>
        <dbReference type="EMBL" id="APB00223.1"/>
    </source>
</evidence>
<organism evidence="2 3">
    <name type="scientific">Nocardia seriolae</name>
    <dbReference type="NCBI Taxonomy" id="37332"/>
    <lineage>
        <taxon>Bacteria</taxon>
        <taxon>Bacillati</taxon>
        <taxon>Actinomycetota</taxon>
        <taxon>Actinomycetes</taxon>
        <taxon>Mycobacteriales</taxon>
        <taxon>Nocardiaceae</taxon>
        <taxon>Nocardia</taxon>
    </lineage>
</organism>
<proteinExistence type="predicted"/>
<name>A0ABC9YQR3_9NOCA</name>
<evidence type="ECO:0000313" key="3">
    <source>
        <dbReference type="Proteomes" id="UP000037179"/>
    </source>
</evidence>
<evidence type="ECO:0000313" key="4">
    <source>
        <dbReference type="Proteomes" id="UP000180166"/>
    </source>
</evidence>
<gene>
    <name evidence="1" type="ORF">NS506_06187</name>
    <name evidence="2" type="ORF">NSK11_contig00022-0032</name>
</gene>
<dbReference type="AlphaFoldDB" id="A0ABC9YQR3"/>
<keyword evidence="3" id="KW-1185">Reference proteome</keyword>
<dbReference type="KEGG" id="nsr:NS506_06187"/>
<accession>A0ABC9YQR3</accession>
<dbReference type="Proteomes" id="UP000037179">
    <property type="component" value="Unassembled WGS sequence"/>
</dbReference>
<dbReference type="EMBL" id="BBYQ01000022">
    <property type="protein sequence ID" value="GAP27688.1"/>
    <property type="molecule type" value="Genomic_DNA"/>
</dbReference>
<reference evidence="1 4" key="3">
    <citation type="submission" date="2016-10" db="EMBL/GenBank/DDBJ databases">
        <title>Genome sequence of Nocardia seriolae strain EM150506, isolated from Anguila japonica.</title>
        <authorList>
            <person name="Han H.-J."/>
        </authorList>
    </citation>
    <scope>NUCLEOTIDE SEQUENCE [LARGE SCALE GENOMIC DNA]</scope>
    <source>
        <strain evidence="1 4">EM150506</strain>
    </source>
</reference>
<sequence>MAFPLDGFEGFVPFGALPTPAVPAGAGVYVVIRTAVTAPVFRACSPAGWTKGDPSVSLAELRAAWVAGEPVVYIGKADPGCRAVAGCAGGWMNIGGTVPGGGPGTGEAG</sequence>
<reference evidence="2 3" key="2">
    <citation type="journal article" date="2016" name="Genome Announc.">
        <title>Draft Genome Sequence of Erythromycin- and Oxytetracycline-Sensitive Nocardia seriolae Strain U-1 (NBRC 110359).</title>
        <authorList>
            <person name="Imajoh M."/>
            <person name="Sukeda M."/>
            <person name="Shimizu M."/>
            <person name="Yamane J."/>
            <person name="Ohnishi K."/>
            <person name="Oshima S."/>
        </authorList>
    </citation>
    <scope>NUCLEOTIDE SEQUENCE [LARGE SCALE GENOMIC DNA]</scope>
    <source>
        <strain evidence="2 3">U-1</strain>
    </source>
</reference>
<dbReference type="EMBL" id="CP017839">
    <property type="protein sequence ID" value="APB00223.1"/>
    <property type="molecule type" value="Genomic_DNA"/>
</dbReference>
<dbReference type="Proteomes" id="UP000180166">
    <property type="component" value="Chromosome"/>
</dbReference>